<evidence type="ECO:0000313" key="1">
    <source>
        <dbReference type="EMBL" id="KAK1646829.1"/>
    </source>
</evidence>
<name>A0AAD8S776_LOLMU</name>
<dbReference type="Proteomes" id="UP001231189">
    <property type="component" value="Unassembled WGS sequence"/>
</dbReference>
<sequence length="189" mass="21417">MKVDTAPGSDGFPVAFFKRFWHLVKPLILDMTNGFALRRVDISRLNFGLRINFHKSVMVMGVEELKGIRIAHMLNCKQGTFPFIYLGLPVSDRALSSADWGPLMTKVGKNAEPWMGKMMSYAARLTLINACLSNLPLHAMAICLLGEGIHDTLDKNRSRFFWEANNTKRKYHWVRWSDMCKPKSLGGLG</sequence>
<dbReference type="PANTHER" id="PTHR33116">
    <property type="entry name" value="REVERSE TRANSCRIPTASE ZINC-BINDING DOMAIN-CONTAINING PROTEIN-RELATED-RELATED"/>
    <property type="match status" value="1"/>
</dbReference>
<dbReference type="AlphaFoldDB" id="A0AAD8S776"/>
<dbReference type="EMBL" id="JAUUTY010000004">
    <property type="protein sequence ID" value="KAK1646829.1"/>
    <property type="molecule type" value="Genomic_DNA"/>
</dbReference>
<dbReference type="PANTHER" id="PTHR33116:SF87">
    <property type="entry name" value="OS01G0158850 PROTEIN"/>
    <property type="match status" value="1"/>
</dbReference>
<protein>
    <submittedName>
        <fullName evidence="1">Uncharacterized protein</fullName>
    </submittedName>
</protein>
<evidence type="ECO:0000313" key="2">
    <source>
        <dbReference type="Proteomes" id="UP001231189"/>
    </source>
</evidence>
<comment type="caution">
    <text evidence="1">The sequence shown here is derived from an EMBL/GenBank/DDBJ whole genome shotgun (WGS) entry which is preliminary data.</text>
</comment>
<proteinExistence type="predicted"/>
<accession>A0AAD8S776</accession>
<keyword evidence="2" id="KW-1185">Reference proteome</keyword>
<gene>
    <name evidence="1" type="ORF">QYE76_064634</name>
</gene>
<organism evidence="1 2">
    <name type="scientific">Lolium multiflorum</name>
    <name type="common">Italian ryegrass</name>
    <name type="synonym">Lolium perenne subsp. multiflorum</name>
    <dbReference type="NCBI Taxonomy" id="4521"/>
    <lineage>
        <taxon>Eukaryota</taxon>
        <taxon>Viridiplantae</taxon>
        <taxon>Streptophyta</taxon>
        <taxon>Embryophyta</taxon>
        <taxon>Tracheophyta</taxon>
        <taxon>Spermatophyta</taxon>
        <taxon>Magnoliopsida</taxon>
        <taxon>Liliopsida</taxon>
        <taxon>Poales</taxon>
        <taxon>Poaceae</taxon>
        <taxon>BOP clade</taxon>
        <taxon>Pooideae</taxon>
        <taxon>Poodae</taxon>
        <taxon>Poeae</taxon>
        <taxon>Poeae Chloroplast Group 2 (Poeae type)</taxon>
        <taxon>Loliodinae</taxon>
        <taxon>Loliinae</taxon>
        <taxon>Lolium</taxon>
    </lineage>
</organism>
<reference evidence="1" key="1">
    <citation type="submission" date="2023-07" db="EMBL/GenBank/DDBJ databases">
        <title>A chromosome-level genome assembly of Lolium multiflorum.</title>
        <authorList>
            <person name="Chen Y."/>
            <person name="Copetti D."/>
            <person name="Kolliker R."/>
            <person name="Studer B."/>
        </authorList>
    </citation>
    <scope>NUCLEOTIDE SEQUENCE</scope>
    <source>
        <strain evidence="1">02402/16</strain>
        <tissue evidence="1">Leaf</tissue>
    </source>
</reference>